<dbReference type="Proteomes" id="UP000783686">
    <property type="component" value="Unassembled WGS sequence"/>
</dbReference>
<dbReference type="GO" id="GO:0006749">
    <property type="term" value="P:glutathione metabolic process"/>
    <property type="evidence" value="ECO:0007669"/>
    <property type="project" value="TreeGrafter"/>
</dbReference>
<sequence>MVQYRLLYGDGRGLAEPARMLFNYAKVEFEDDRSTTLANIDQIRHELPFGQVPVLIIDNNVRIAQSKAIFRFLGRKFGLAGKDEVEEALVDSYGDFLADLITNTTNEVSAEDAQSYIENKWENYLDKIVEASGTGFVAKSGVTWVDFLMANFYENSVKSGKDYIANIKNLKVIHDNVNNLPQLKEYFSNRKETQY</sequence>
<dbReference type="InterPro" id="IPR036282">
    <property type="entry name" value="Glutathione-S-Trfase_C_sf"/>
</dbReference>
<evidence type="ECO:0008006" key="5">
    <source>
        <dbReference type="Google" id="ProtNLM"/>
    </source>
</evidence>
<gene>
    <name evidence="3" type="ORF">BOKJ2_LOCUS6527</name>
</gene>
<dbReference type="Gene3D" id="3.40.30.10">
    <property type="entry name" value="Glutaredoxin"/>
    <property type="match status" value="1"/>
</dbReference>
<dbReference type="InterPro" id="IPR004045">
    <property type="entry name" value="Glutathione_S-Trfase_N"/>
</dbReference>
<name>A0A811KML9_9BILA</name>
<protein>
    <recommendedName>
        <fullName evidence="5">Glutathione S-transferase</fullName>
    </recommendedName>
</protein>
<dbReference type="EMBL" id="CAJFDH010000003">
    <property type="protein sequence ID" value="CAD5216306.1"/>
    <property type="molecule type" value="Genomic_DNA"/>
</dbReference>
<dbReference type="Proteomes" id="UP000614601">
    <property type="component" value="Unassembled WGS sequence"/>
</dbReference>
<evidence type="ECO:0000259" key="1">
    <source>
        <dbReference type="PROSITE" id="PS50404"/>
    </source>
</evidence>
<dbReference type="Pfam" id="PF02798">
    <property type="entry name" value="GST_N"/>
    <property type="match status" value="1"/>
</dbReference>
<keyword evidence="4" id="KW-1185">Reference proteome</keyword>
<dbReference type="SUPFAM" id="SSF47616">
    <property type="entry name" value="GST C-terminal domain-like"/>
    <property type="match status" value="1"/>
</dbReference>
<dbReference type="InterPro" id="IPR036249">
    <property type="entry name" value="Thioredoxin-like_sf"/>
</dbReference>
<dbReference type="Pfam" id="PF14497">
    <property type="entry name" value="GST_C_3"/>
    <property type="match status" value="1"/>
</dbReference>
<dbReference type="InterPro" id="IPR050213">
    <property type="entry name" value="GST_superfamily"/>
</dbReference>
<reference evidence="3" key="1">
    <citation type="submission" date="2020-09" db="EMBL/GenBank/DDBJ databases">
        <authorList>
            <person name="Kikuchi T."/>
        </authorList>
    </citation>
    <scope>NUCLEOTIDE SEQUENCE</scope>
    <source>
        <strain evidence="3">SH1</strain>
    </source>
</reference>
<dbReference type="InterPro" id="IPR040079">
    <property type="entry name" value="Glutathione_S-Trfase"/>
</dbReference>
<feature type="domain" description="GST N-terminal" evidence="1">
    <location>
        <begin position="2"/>
        <end position="81"/>
    </location>
</feature>
<dbReference type="SFLD" id="SFLDS00019">
    <property type="entry name" value="Glutathione_Transferase_(cytos"/>
    <property type="match status" value="1"/>
</dbReference>
<accession>A0A811KML9</accession>
<dbReference type="GO" id="GO:0004364">
    <property type="term" value="F:glutathione transferase activity"/>
    <property type="evidence" value="ECO:0007669"/>
    <property type="project" value="TreeGrafter"/>
</dbReference>
<dbReference type="CDD" id="cd03039">
    <property type="entry name" value="GST_N_Sigma_like"/>
    <property type="match status" value="1"/>
</dbReference>
<dbReference type="AlphaFoldDB" id="A0A811KML9"/>
<dbReference type="SFLD" id="SFLDG01205">
    <property type="entry name" value="AMPS.1"/>
    <property type="match status" value="1"/>
</dbReference>
<dbReference type="PROSITE" id="PS50405">
    <property type="entry name" value="GST_CTER"/>
    <property type="match status" value="1"/>
</dbReference>
<evidence type="ECO:0000313" key="3">
    <source>
        <dbReference type="EMBL" id="CAD5216306.1"/>
    </source>
</evidence>
<evidence type="ECO:0000313" key="4">
    <source>
        <dbReference type="Proteomes" id="UP000614601"/>
    </source>
</evidence>
<dbReference type="EMBL" id="CAJFCW020000003">
    <property type="protein sequence ID" value="CAG9105687.1"/>
    <property type="molecule type" value="Genomic_DNA"/>
</dbReference>
<dbReference type="SFLD" id="SFLDG00363">
    <property type="entry name" value="AMPS_(cytGST):_Alpha-__Mu-__Pi"/>
    <property type="match status" value="1"/>
</dbReference>
<comment type="caution">
    <text evidence="3">The sequence shown here is derived from an EMBL/GenBank/DDBJ whole genome shotgun (WGS) entry which is preliminary data.</text>
</comment>
<organism evidence="3 4">
    <name type="scientific">Bursaphelenchus okinawaensis</name>
    <dbReference type="NCBI Taxonomy" id="465554"/>
    <lineage>
        <taxon>Eukaryota</taxon>
        <taxon>Metazoa</taxon>
        <taxon>Ecdysozoa</taxon>
        <taxon>Nematoda</taxon>
        <taxon>Chromadorea</taxon>
        <taxon>Rhabditida</taxon>
        <taxon>Tylenchina</taxon>
        <taxon>Tylenchomorpha</taxon>
        <taxon>Aphelenchoidea</taxon>
        <taxon>Aphelenchoididae</taxon>
        <taxon>Bursaphelenchus</taxon>
    </lineage>
</organism>
<dbReference type="PROSITE" id="PS50404">
    <property type="entry name" value="GST_NTER"/>
    <property type="match status" value="1"/>
</dbReference>
<proteinExistence type="predicted"/>
<evidence type="ECO:0000259" key="2">
    <source>
        <dbReference type="PROSITE" id="PS50405"/>
    </source>
</evidence>
<dbReference type="OrthoDB" id="414243at2759"/>
<feature type="domain" description="GST C-terminal" evidence="2">
    <location>
        <begin position="83"/>
        <end position="195"/>
    </location>
</feature>
<dbReference type="PANTHER" id="PTHR11571">
    <property type="entry name" value="GLUTATHIONE S-TRANSFERASE"/>
    <property type="match status" value="1"/>
</dbReference>
<dbReference type="SUPFAM" id="SSF52833">
    <property type="entry name" value="Thioredoxin-like"/>
    <property type="match status" value="1"/>
</dbReference>
<dbReference type="InterPro" id="IPR010987">
    <property type="entry name" value="Glutathione-S-Trfase_C-like"/>
</dbReference>
<dbReference type="InterPro" id="IPR004046">
    <property type="entry name" value="GST_C"/>
</dbReference>
<dbReference type="Gene3D" id="1.20.1050.10">
    <property type="match status" value="1"/>
</dbReference>
<dbReference type="PANTHER" id="PTHR11571:SF256">
    <property type="entry name" value="GST C-TERMINAL DOMAIN-CONTAINING PROTEIN-RELATED"/>
    <property type="match status" value="1"/>
</dbReference>